<feature type="transmembrane region" description="Helical" evidence="6">
    <location>
        <begin position="551"/>
        <end position="580"/>
    </location>
</feature>
<feature type="transmembrane region" description="Helical" evidence="6">
    <location>
        <begin position="400"/>
        <end position="422"/>
    </location>
</feature>
<feature type="transmembrane region" description="Helical" evidence="6">
    <location>
        <begin position="369"/>
        <end position="388"/>
    </location>
</feature>
<evidence type="ECO:0000256" key="5">
    <source>
        <dbReference type="ARBA" id="ARBA00023136"/>
    </source>
</evidence>
<dbReference type="Proteomes" id="UP000093928">
    <property type="component" value="Unassembled WGS sequence"/>
</dbReference>
<dbReference type="EMBL" id="LZLS01000191">
    <property type="protein sequence ID" value="OBK22087.1"/>
    <property type="molecule type" value="Genomic_DNA"/>
</dbReference>
<dbReference type="OrthoDB" id="5241646at2"/>
<dbReference type="GO" id="GO:0005886">
    <property type="term" value="C:plasma membrane"/>
    <property type="evidence" value="ECO:0007669"/>
    <property type="project" value="UniProtKB-SubCell"/>
</dbReference>
<comment type="caution">
    <text evidence="7">The sequence shown here is derived from an EMBL/GenBank/DDBJ whole genome shotgun (WGS) entry which is preliminary data.</text>
</comment>
<gene>
    <name evidence="7" type="ORF">A5634_07885</name>
</gene>
<keyword evidence="3 6" id="KW-0812">Transmembrane</keyword>
<feature type="transmembrane region" description="Helical" evidence="6">
    <location>
        <begin position="21"/>
        <end position="44"/>
    </location>
</feature>
<keyword evidence="2" id="KW-1003">Cell membrane</keyword>
<dbReference type="InterPro" id="IPR019108">
    <property type="entry name" value="Caa3_assmbl_CtaG-rel"/>
</dbReference>
<evidence type="ECO:0008006" key="9">
    <source>
        <dbReference type="Google" id="ProtNLM"/>
    </source>
</evidence>
<evidence type="ECO:0000256" key="2">
    <source>
        <dbReference type="ARBA" id="ARBA00022475"/>
    </source>
</evidence>
<protein>
    <recommendedName>
        <fullName evidence="9">Copper resistance protein CopD</fullName>
    </recommendedName>
</protein>
<evidence type="ECO:0000256" key="1">
    <source>
        <dbReference type="ARBA" id="ARBA00004651"/>
    </source>
</evidence>
<feature type="transmembrane region" description="Helical" evidence="6">
    <location>
        <begin position="109"/>
        <end position="130"/>
    </location>
</feature>
<evidence type="ECO:0000256" key="6">
    <source>
        <dbReference type="SAM" id="Phobius"/>
    </source>
</evidence>
<dbReference type="Pfam" id="PF09678">
    <property type="entry name" value="Caa3_CtaG"/>
    <property type="match status" value="1"/>
</dbReference>
<feature type="transmembrane region" description="Helical" evidence="6">
    <location>
        <begin position="600"/>
        <end position="622"/>
    </location>
</feature>
<accession>A0A1A3NP49</accession>
<dbReference type="RefSeq" id="WP_065146032.1">
    <property type="nucleotide sequence ID" value="NZ_LZLS01000191.1"/>
</dbReference>
<comment type="subcellular location">
    <subcellularLocation>
        <location evidence="1">Cell membrane</location>
        <topology evidence="1">Multi-pass membrane protein</topology>
    </subcellularLocation>
</comment>
<feature type="transmembrane region" description="Helical" evidence="6">
    <location>
        <begin position="210"/>
        <end position="231"/>
    </location>
</feature>
<sequence length="660" mass="70846">METDGSSADSGLPAPRARSRLVRATVLTVGFLAVAVAVACYGLVSGSRRYAEANNPFPGGFVSVAEPVGYFVAWFLGALCLGALILVVMTSRPEPDGLIDAAAFRIHLVAERVSLAWVVAAAVMVVVQAAHDTGIGPAALLRRGAVFDAVAVSEISRAWVVTAIFAAPVAVALRFSNRWLGHAVLVIPTLIAVVATAVTGNPGQGPDHDYATSTAIVFAVAVAALTGMKVVGAWTCTPRTRGVLIVQVGCGALAVVYGAVLLYLLIPGWSIGSDFARLGLLAGTLLTLVWLSDCWRLIRPSDEPGSKPGDTVGALATIAAVAAMAAMAVQIAPRFLAHRFTGWDVFLGYELTEPPTVVSVLTFWRFDSFIGIAGVVLAIAYVLGYLRLRRDGNPWPVGRLVAWLAGCVALIFTSSSGLRAYGSAMFSVHMAEHMILNMFIPVLLVLGGPVTLALRALPTAGSGHPPGPREWLTWLLHSRVTTFLSHPIVAFVLFVGSPFVVYFTPFFDTLVRYHWGHEFMAIHFLLVGYLFYWAIIGIDPGPRRLPYPGRIGLLFAVMPFHAFFGIALMTMASPIGATFYRSVGVPWVSSILDDQHLGGGIAWSLTELPVVIVIVALVTQWARQDRKVASRSDRHADSDYADDELEAYNAMLRELSRMRR</sequence>
<name>A0A1A3NP49_MYCAS</name>
<feature type="transmembrane region" description="Helical" evidence="6">
    <location>
        <begin position="68"/>
        <end position="88"/>
    </location>
</feature>
<feature type="transmembrane region" description="Helical" evidence="6">
    <location>
        <begin position="434"/>
        <end position="454"/>
    </location>
</feature>
<dbReference type="AlphaFoldDB" id="A0A1A3NP49"/>
<feature type="transmembrane region" description="Helical" evidence="6">
    <location>
        <begin position="243"/>
        <end position="266"/>
    </location>
</feature>
<keyword evidence="5 6" id="KW-0472">Membrane</keyword>
<evidence type="ECO:0000313" key="7">
    <source>
        <dbReference type="EMBL" id="OBK22087.1"/>
    </source>
</evidence>
<feature type="transmembrane region" description="Helical" evidence="6">
    <location>
        <begin position="488"/>
        <end position="507"/>
    </location>
</feature>
<feature type="transmembrane region" description="Helical" evidence="6">
    <location>
        <begin position="519"/>
        <end position="539"/>
    </location>
</feature>
<reference evidence="7 8" key="1">
    <citation type="submission" date="2016-06" db="EMBL/GenBank/DDBJ databases">
        <authorList>
            <person name="Kjaerup R.B."/>
            <person name="Dalgaard T.S."/>
            <person name="Juul-Madsen H.R."/>
        </authorList>
    </citation>
    <scope>NUCLEOTIDE SEQUENCE [LARGE SCALE GENOMIC DNA]</scope>
    <source>
        <strain evidence="7 8">1165133.8</strain>
    </source>
</reference>
<feature type="transmembrane region" description="Helical" evidence="6">
    <location>
        <begin position="310"/>
        <end position="332"/>
    </location>
</feature>
<evidence type="ECO:0000256" key="3">
    <source>
        <dbReference type="ARBA" id="ARBA00022692"/>
    </source>
</evidence>
<feature type="transmembrane region" description="Helical" evidence="6">
    <location>
        <begin position="179"/>
        <end position="198"/>
    </location>
</feature>
<evidence type="ECO:0000313" key="8">
    <source>
        <dbReference type="Proteomes" id="UP000093928"/>
    </source>
</evidence>
<proteinExistence type="predicted"/>
<feature type="transmembrane region" description="Helical" evidence="6">
    <location>
        <begin position="278"/>
        <end position="298"/>
    </location>
</feature>
<organism evidence="7 8">
    <name type="scientific">Mycobacterium asiaticum</name>
    <dbReference type="NCBI Taxonomy" id="1790"/>
    <lineage>
        <taxon>Bacteria</taxon>
        <taxon>Bacillati</taxon>
        <taxon>Actinomycetota</taxon>
        <taxon>Actinomycetes</taxon>
        <taxon>Mycobacteriales</taxon>
        <taxon>Mycobacteriaceae</taxon>
        <taxon>Mycobacterium</taxon>
    </lineage>
</organism>
<keyword evidence="4 6" id="KW-1133">Transmembrane helix</keyword>
<feature type="transmembrane region" description="Helical" evidence="6">
    <location>
        <begin position="150"/>
        <end position="172"/>
    </location>
</feature>
<evidence type="ECO:0000256" key="4">
    <source>
        <dbReference type="ARBA" id="ARBA00022989"/>
    </source>
</evidence>